<dbReference type="EMBL" id="CABHMZ010000019">
    <property type="protein sequence ID" value="VUX03395.1"/>
    <property type="molecule type" value="Genomic_DNA"/>
</dbReference>
<accession>A0A564T7I6</accession>
<dbReference type="Proteomes" id="UP000385544">
    <property type="component" value="Unassembled WGS sequence"/>
</dbReference>
<organism evidence="1 2">
    <name type="scientific">Streptococcus constellatus</name>
    <dbReference type="NCBI Taxonomy" id="76860"/>
    <lineage>
        <taxon>Bacteria</taxon>
        <taxon>Bacillati</taxon>
        <taxon>Bacillota</taxon>
        <taxon>Bacilli</taxon>
        <taxon>Lactobacillales</taxon>
        <taxon>Streptococcaceae</taxon>
        <taxon>Streptococcus</taxon>
        <taxon>Streptococcus anginosus group</taxon>
    </lineage>
</organism>
<protein>
    <submittedName>
        <fullName evidence="1">Uncharacterized protein</fullName>
    </submittedName>
</protein>
<gene>
    <name evidence="1" type="ORF">SCSS39_01317</name>
</gene>
<dbReference type="RefSeq" id="WP_186286796.1">
    <property type="nucleotide sequence ID" value="NZ_CABHMZ010000019.1"/>
</dbReference>
<sequence length="48" mass="5445">MRKTRTKSELVVGYLALFVFLSFLKAELNGCGWDVITFVSQADELSNF</sequence>
<name>A0A564T7I6_STRCV</name>
<reference evidence="1 2" key="1">
    <citation type="submission" date="2019-07" db="EMBL/GenBank/DDBJ databases">
        <authorList>
            <person name="Hibberd C M."/>
            <person name="Gehrig L. J."/>
            <person name="Chang H.-W."/>
            <person name="Venkatesh S."/>
        </authorList>
    </citation>
    <scope>NUCLEOTIDE SEQUENCE [LARGE SCALE GENOMIC DNA]</scope>
    <source>
        <strain evidence="1">Streptococcus_constellatus_SS_Bg39</strain>
    </source>
</reference>
<dbReference type="AlphaFoldDB" id="A0A564T7I6"/>
<proteinExistence type="predicted"/>
<evidence type="ECO:0000313" key="2">
    <source>
        <dbReference type="Proteomes" id="UP000385544"/>
    </source>
</evidence>
<evidence type="ECO:0000313" key="1">
    <source>
        <dbReference type="EMBL" id="VUX03395.1"/>
    </source>
</evidence>